<accession>A0A5J9SY85</accession>
<dbReference type="EMBL" id="RWGY01000111">
    <property type="protein sequence ID" value="TVU04029.1"/>
    <property type="molecule type" value="Genomic_DNA"/>
</dbReference>
<comment type="caution">
    <text evidence="2">The sequence shown here is derived from an EMBL/GenBank/DDBJ whole genome shotgun (WGS) entry which is preliminary data.</text>
</comment>
<name>A0A5J9SY85_9POAL</name>
<proteinExistence type="predicted"/>
<feature type="non-terminal residue" evidence="2">
    <location>
        <position position="119"/>
    </location>
</feature>
<dbReference type="OrthoDB" id="695949at2759"/>
<feature type="region of interest" description="Disordered" evidence="1">
    <location>
        <begin position="16"/>
        <end position="44"/>
    </location>
</feature>
<organism evidence="2 3">
    <name type="scientific">Eragrostis curvula</name>
    <name type="common">weeping love grass</name>
    <dbReference type="NCBI Taxonomy" id="38414"/>
    <lineage>
        <taxon>Eukaryota</taxon>
        <taxon>Viridiplantae</taxon>
        <taxon>Streptophyta</taxon>
        <taxon>Embryophyta</taxon>
        <taxon>Tracheophyta</taxon>
        <taxon>Spermatophyta</taxon>
        <taxon>Magnoliopsida</taxon>
        <taxon>Liliopsida</taxon>
        <taxon>Poales</taxon>
        <taxon>Poaceae</taxon>
        <taxon>PACMAD clade</taxon>
        <taxon>Chloridoideae</taxon>
        <taxon>Eragrostideae</taxon>
        <taxon>Eragrostidinae</taxon>
        <taxon>Eragrostis</taxon>
    </lineage>
</organism>
<sequence length="119" mass="13382">MLIIAANQQIFRSLGLSGTLNGDSSNKEEIRTTPKGSGRAGKDLERINKEMHMKLPIHIFEGKKRPEVPRQAVKLATEAGIVQFSMDTTSKPVISACADMLKSSQRQMRYKLKKKYFDN</sequence>
<feature type="non-terminal residue" evidence="2">
    <location>
        <position position="1"/>
    </location>
</feature>
<dbReference type="Gramene" id="TVU04029">
    <property type="protein sequence ID" value="TVU04029"/>
    <property type="gene ID" value="EJB05_50412"/>
</dbReference>
<dbReference type="PANTHER" id="PTHR33063:SF16">
    <property type="entry name" value="OS02G0241300 PROTEIN"/>
    <property type="match status" value="1"/>
</dbReference>
<evidence type="ECO:0000313" key="3">
    <source>
        <dbReference type="Proteomes" id="UP000324897"/>
    </source>
</evidence>
<evidence type="ECO:0000256" key="1">
    <source>
        <dbReference type="SAM" id="MobiDB-lite"/>
    </source>
</evidence>
<dbReference type="Proteomes" id="UP000324897">
    <property type="component" value="Unassembled WGS sequence"/>
</dbReference>
<dbReference type="PANTHER" id="PTHR33063">
    <property type="entry name" value="OS02G0583500 PROTEIN"/>
    <property type="match status" value="1"/>
</dbReference>
<evidence type="ECO:0000313" key="2">
    <source>
        <dbReference type="EMBL" id="TVU04029.1"/>
    </source>
</evidence>
<gene>
    <name evidence="2" type="ORF">EJB05_50412</name>
</gene>
<reference evidence="2 3" key="1">
    <citation type="journal article" date="2019" name="Sci. Rep.">
        <title>A high-quality genome of Eragrostis curvula grass provides insights into Poaceae evolution and supports new strategies to enhance forage quality.</title>
        <authorList>
            <person name="Carballo J."/>
            <person name="Santos B.A.C.M."/>
            <person name="Zappacosta D."/>
            <person name="Garbus I."/>
            <person name="Selva J.P."/>
            <person name="Gallo C.A."/>
            <person name="Diaz A."/>
            <person name="Albertini E."/>
            <person name="Caccamo M."/>
            <person name="Echenique V."/>
        </authorList>
    </citation>
    <scope>NUCLEOTIDE SEQUENCE [LARGE SCALE GENOMIC DNA]</scope>
    <source>
        <strain evidence="3">cv. Victoria</strain>
        <tissue evidence="2">Leaf</tissue>
    </source>
</reference>
<protein>
    <submittedName>
        <fullName evidence="2">Uncharacterized protein</fullName>
    </submittedName>
</protein>
<keyword evidence="3" id="KW-1185">Reference proteome</keyword>
<dbReference type="AlphaFoldDB" id="A0A5J9SY85"/>